<dbReference type="EMBL" id="CP029487">
    <property type="protein sequence ID" value="QCT70252.1"/>
    <property type="molecule type" value="Genomic_DNA"/>
</dbReference>
<sequence>MGVYEMTKTKKTDQLTVMVLALLILMTAALVGLFQSTQSLIQSHGSAAASAVTAVQTLAETKPAAGSSVLAERACDFI</sequence>
<evidence type="ECO:0000313" key="2">
    <source>
        <dbReference type="Proteomes" id="UP000218387"/>
    </source>
</evidence>
<organism evidence="1 2">
    <name type="scientific">Eubacterium maltosivorans</name>
    <dbReference type="NCBI Taxonomy" id="2041044"/>
    <lineage>
        <taxon>Bacteria</taxon>
        <taxon>Bacillati</taxon>
        <taxon>Bacillota</taxon>
        <taxon>Clostridia</taxon>
        <taxon>Eubacteriales</taxon>
        <taxon>Eubacteriaceae</taxon>
        <taxon>Eubacterium</taxon>
    </lineage>
</organism>
<gene>
    <name evidence="1" type="ORF">CPZ25_002610</name>
</gene>
<accession>A0A4P9C6M5</accession>
<protein>
    <submittedName>
        <fullName evidence="1">Uncharacterized protein</fullName>
    </submittedName>
</protein>
<proteinExistence type="predicted"/>
<dbReference type="Proteomes" id="UP000218387">
    <property type="component" value="Chromosome"/>
</dbReference>
<evidence type="ECO:0000313" key="1">
    <source>
        <dbReference type="EMBL" id="QCT70252.1"/>
    </source>
</evidence>
<reference evidence="1 2" key="1">
    <citation type="submission" date="2018-05" db="EMBL/GenBank/DDBJ databases">
        <title>Genome comparison of Eubacterium sp.</title>
        <authorList>
            <person name="Feng Y."/>
            <person name="Sanchez-Andrea I."/>
            <person name="Stams A.J.M."/>
            <person name="De Vos W.M."/>
        </authorList>
    </citation>
    <scope>NUCLEOTIDE SEQUENCE [LARGE SCALE GENOMIC DNA]</scope>
    <source>
        <strain evidence="1 2">YI</strain>
    </source>
</reference>
<dbReference type="KEGG" id="emt:CPZ25_002610"/>
<keyword evidence="2" id="KW-1185">Reference proteome</keyword>
<dbReference type="AlphaFoldDB" id="A0A4P9C6M5"/>
<name>A0A4P9C6M5_EUBML</name>